<dbReference type="InterPro" id="IPR002173">
    <property type="entry name" value="Carboh/pur_kinase_PfkB_CS"/>
</dbReference>
<keyword evidence="1" id="KW-0808">Transferase</keyword>
<dbReference type="PANTHER" id="PTHR10584">
    <property type="entry name" value="SUGAR KINASE"/>
    <property type="match status" value="1"/>
</dbReference>
<accession>A0A1M7TDV8</accession>
<gene>
    <name evidence="4" type="ORF">SAMN02745226_01886</name>
</gene>
<dbReference type="SUPFAM" id="SSF53613">
    <property type="entry name" value="Ribokinase-like"/>
    <property type="match status" value="1"/>
</dbReference>
<evidence type="ECO:0000259" key="3">
    <source>
        <dbReference type="Pfam" id="PF00294"/>
    </source>
</evidence>
<dbReference type="InterPro" id="IPR029056">
    <property type="entry name" value="Ribokinase-like"/>
</dbReference>
<dbReference type="Proteomes" id="UP000184207">
    <property type="component" value="Unassembled WGS sequence"/>
</dbReference>
<dbReference type="STRING" id="1121883.SAMN02745226_01886"/>
<name>A0A1M7TDV8_FERGO</name>
<dbReference type="OrthoDB" id="9775849at2"/>
<keyword evidence="2 4" id="KW-0418">Kinase</keyword>
<evidence type="ECO:0000313" key="5">
    <source>
        <dbReference type="Proteomes" id="UP000184207"/>
    </source>
</evidence>
<dbReference type="EMBL" id="FRDJ01000015">
    <property type="protein sequence ID" value="SHN68866.1"/>
    <property type="molecule type" value="Genomic_DNA"/>
</dbReference>
<dbReference type="PROSITE" id="PS00583">
    <property type="entry name" value="PFKB_KINASES_1"/>
    <property type="match status" value="1"/>
</dbReference>
<dbReference type="InterPro" id="IPR011611">
    <property type="entry name" value="PfkB_dom"/>
</dbReference>
<dbReference type="Gene3D" id="3.40.1190.20">
    <property type="match status" value="1"/>
</dbReference>
<dbReference type="GO" id="GO:0016301">
    <property type="term" value="F:kinase activity"/>
    <property type="evidence" value="ECO:0007669"/>
    <property type="project" value="UniProtKB-KW"/>
</dbReference>
<reference evidence="5" key="1">
    <citation type="submission" date="2016-12" db="EMBL/GenBank/DDBJ databases">
        <authorList>
            <person name="Varghese N."/>
            <person name="Submissions S."/>
        </authorList>
    </citation>
    <scope>NUCLEOTIDE SEQUENCE [LARGE SCALE GENOMIC DNA]</scope>
    <source>
        <strain evidence="5">DSM 13020</strain>
    </source>
</reference>
<proteinExistence type="predicted"/>
<organism evidence="4 5">
    <name type="scientific">Fervidobacterium gondwanense DSM 13020</name>
    <dbReference type="NCBI Taxonomy" id="1121883"/>
    <lineage>
        <taxon>Bacteria</taxon>
        <taxon>Thermotogati</taxon>
        <taxon>Thermotogota</taxon>
        <taxon>Thermotogae</taxon>
        <taxon>Thermotogales</taxon>
        <taxon>Fervidobacteriaceae</taxon>
        <taxon>Fervidobacterium</taxon>
    </lineage>
</organism>
<dbReference type="AlphaFoldDB" id="A0A1M7TDV8"/>
<keyword evidence="5" id="KW-1185">Reference proteome</keyword>
<evidence type="ECO:0000256" key="1">
    <source>
        <dbReference type="ARBA" id="ARBA00022679"/>
    </source>
</evidence>
<dbReference type="RefSeq" id="WP_072760872.1">
    <property type="nucleotide sequence ID" value="NZ_FRDJ01000015.1"/>
</dbReference>
<dbReference type="Pfam" id="PF00294">
    <property type="entry name" value="PfkB"/>
    <property type="match status" value="1"/>
</dbReference>
<feature type="domain" description="Carbohydrate kinase PfkB" evidence="3">
    <location>
        <begin position="6"/>
        <end position="80"/>
    </location>
</feature>
<evidence type="ECO:0000256" key="2">
    <source>
        <dbReference type="ARBA" id="ARBA00022777"/>
    </source>
</evidence>
<evidence type="ECO:0000313" key="4">
    <source>
        <dbReference type="EMBL" id="SHN68866.1"/>
    </source>
</evidence>
<dbReference type="PANTHER" id="PTHR10584:SF166">
    <property type="entry name" value="RIBOKINASE"/>
    <property type="match status" value="1"/>
</dbReference>
<sequence>MSPLTVSCVGKVNVDIFYSVDEININSNHVSNSTAFSLGGKAANVSVALKRLGIQTSLCSAIGDDEFGDFVLSKLRDYGVSPLFKEIFLISLLKYVFSYFFKKFLLPFLFQKSLSKILIILIFYL</sequence>
<protein>
    <submittedName>
        <fullName evidence="4">PfkB family carbohydrate kinase</fullName>
    </submittedName>
</protein>